<accession>A0A367WC14</accession>
<dbReference type="AlphaFoldDB" id="A0A367WC14"/>
<evidence type="ECO:0000313" key="2">
    <source>
        <dbReference type="Proteomes" id="UP000253226"/>
    </source>
</evidence>
<dbReference type="InterPro" id="IPR035437">
    <property type="entry name" value="SNase_OB-fold_sf"/>
</dbReference>
<sequence length="291" mass="32122">MHAVWICLVVFGVSLGDAQTTEWRCGRDLVSVRDTMPNADITLPAWQLLSGLSIHGVDELVDPVAPDVKMRLADVEFVPEYADAALQWMRSGRQAKLEWRKLSDAPDYLGRYSVEIREQGDLAATGLAPVSWAKRLLSAGLVMALPQSGRDVLSLMSAESNAITKHAGLWADTSADRAYLVSAMPGGGSQQNGLMPSVHDAIGRFVVVEGKLRAVEHQEWRSYLNFGAEWHRDFTIALDDELRSFFVGGAIFENALDDWIGRTVRVRGLVQSRGGPYIELANPDWLCLLTE</sequence>
<evidence type="ECO:0008006" key="3">
    <source>
        <dbReference type="Google" id="ProtNLM"/>
    </source>
</evidence>
<evidence type="ECO:0000313" key="1">
    <source>
        <dbReference type="EMBL" id="RCK38917.1"/>
    </source>
</evidence>
<protein>
    <recommendedName>
        <fullName evidence="3">TNase-like domain-containing protein</fullName>
    </recommendedName>
</protein>
<name>A0A367WC14_9PROT</name>
<comment type="caution">
    <text evidence="1">The sequence shown here is derived from an EMBL/GenBank/DDBJ whole genome shotgun (WGS) entry which is preliminary data.</text>
</comment>
<dbReference type="SUPFAM" id="SSF50199">
    <property type="entry name" value="Staphylococcal nuclease"/>
    <property type="match status" value="1"/>
</dbReference>
<dbReference type="Proteomes" id="UP000253226">
    <property type="component" value="Unassembled WGS sequence"/>
</dbReference>
<reference evidence="1 2" key="1">
    <citation type="submission" date="2014-07" db="EMBL/GenBank/DDBJ databases">
        <title>Draft genome sequence of Thalassospira profundimaris 35.</title>
        <authorList>
            <person name="Lai Q."/>
            <person name="Shao Z."/>
        </authorList>
    </citation>
    <scope>NUCLEOTIDE SEQUENCE [LARGE SCALE GENOMIC DNA]</scope>
    <source>
        <strain evidence="1 2">35</strain>
    </source>
</reference>
<gene>
    <name evidence="1" type="ORF">TH19_03745</name>
</gene>
<dbReference type="EMBL" id="JPWF01000002">
    <property type="protein sequence ID" value="RCK38917.1"/>
    <property type="molecule type" value="Genomic_DNA"/>
</dbReference>
<proteinExistence type="predicted"/>
<organism evidence="1 2">
    <name type="scientific">Thalassospira profundimaris</name>
    <dbReference type="NCBI Taxonomy" id="502049"/>
    <lineage>
        <taxon>Bacteria</taxon>
        <taxon>Pseudomonadati</taxon>
        <taxon>Pseudomonadota</taxon>
        <taxon>Alphaproteobacteria</taxon>
        <taxon>Rhodospirillales</taxon>
        <taxon>Thalassospiraceae</taxon>
        <taxon>Thalassospira</taxon>
    </lineage>
</organism>